<sequence length="163" mass="19304">MKEQYHLLTKQDIGNFPFQQSHKPIVPVEPDLLLEMTFSPKLFIIGDIASKVEQLVVHGVDWLDARVDCSPSQPSDDQIKVYEDYRMPYIHKTYRLTDQEKQFGKLNWIDAENTEFDFSRLESIPLEERLIFKLEEDYGLVFIHQSVIDLLKQYVNDVWIRDV</sequence>
<organism evidence="1 2">
    <name type="scientific">Vibrio atlanticus (strain LGP32)</name>
    <name type="common">Vibrio splendidus (strain Mel32)</name>
    <dbReference type="NCBI Taxonomy" id="575788"/>
    <lineage>
        <taxon>Bacteria</taxon>
        <taxon>Pseudomonadati</taxon>
        <taxon>Pseudomonadota</taxon>
        <taxon>Gammaproteobacteria</taxon>
        <taxon>Vibrionales</taxon>
        <taxon>Vibrionaceae</taxon>
        <taxon>Vibrio</taxon>
    </lineage>
</organism>
<name>B7VTQ2_VIBA3</name>
<evidence type="ECO:0000313" key="1">
    <source>
        <dbReference type="EMBL" id="CAV26831.1"/>
    </source>
</evidence>
<dbReference type="EMBL" id="FM954973">
    <property type="protein sequence ID" value="CAV26831.1"/>
    <property type="molecule type" value="Genomic_DNA"/>
</dbReference>
<protein>
    <submittedName>
        <fullName evidence="1">Uncharacterized protein</fullName>
    </submittedName>
</protein>
<gene>
    <name evidence="1" type="ordered locus">VS_II0965</name>
</gene>
<dbReference type="AlphaFoldDB" id="B7VTQ2"/>
<proteinExistence type="predicted"/>
<evidence type="ECO:0000313" key="2">
    <source>
        <dbReference type="Proteomes" id="UP000009100"/>
    </source>
</evidence>
<dbReference type="Proteomes" id="UP000009100">
    <property type="component" value="Chromosome 2"/>
</dbReference>
<dbReference type="PATRIC" id="fig|575788.5.peg.914"/>
<dbReference type="STRING" id="575788.VS_II0965"/>
<dbReference type="KEGG" id="vsp:VS_II0965"/>
<dbReference type="eggNOG" id="ENOG5031MU6">
    <property type="taxonomic scope" value="Bacteria"/>
</dbReference>
<dbReference type="HOGENOM" id="CLU_138001_0_0_6"/>
<reference evidence="1 2" key="1">
    <citation type="submission" date="2009-02" db="EMBL/GenBank/DDBJ databases">
        <title>Vibrio splendidus str. LGP32 complete genome.</title>
        <authorList>
            <person name="Mazel D."/>
            <person name="Le Roux F."/>
        </authorList>
    </citation>
    <scope>NUCLEOTIDE SEQUENCE [LARGE SCALE GENOMIC DNA]</scope>
    <source>
        <strain evidence="1 2">LGP32</strain>
    </source>
</reference>
<accession>B7VTQ2</accession>